<reference evidence="4" key="1">
    <citation type="journal article" date="2019" name="Int. J. Syst. Evol. Microbiol.">
        <title>The Global Catalogue of Microorganisms (GCM) 10K type strain sequencing project: providing services to taxonomists for standard genome sequencing and annotation.</title>
        <authorList>
            <consortium name="The Broad Institute Genomics Platform"/>
            <consortium name="The Broad Institute Genome Sequencing Center for Infectious Disease"/>
            <person name="Wu L."/>
            <person name="Ma J."/>
        </authorList>
    </citation>
    <scope>NUCLEOTIDE SEQUENCE [LARGE SCALE GENOMIC DNA]</scope>
    <source>
        <strain evidence="4">CGMCC 4.7329</strain>
    </source>
</reference>
<comment type="caution">
    <text evidence="3">The sequence shown here is derived from an EMBL/GenBank/DDBJ whole genome shotgun (WGS) entry which is preliminary data.</text>
</comment>
<name>A0ABQ2K4G1_9NOCA</name>
<sequence length="398" mass="41351">MGSSLMAHVRSSNELTARWCRTFGGEDAVVSAAGLWPLLAVLADAASGQARAELAAAVGVPAEQAHAAGLAMLASLDASREVSTAIGAWVQPGLPLRDDWVASLPAGTVGTLDDPAALDKWAREKTDGLIEKFPVPITENTLFALATALLARTRWATPFDEILYTPESGPWQGHRGPGLYRSTSPDGSVAILGDEVTRVIVTGRGELDVHLLIGAGSPQQAVAAGLAAFDGAVPVRTDLPVGTTAPCLTVMRRETYGGQDSVALTMPPFEVAATHDLTDHAALFGLSAALDRQQGHFPGLSPAPLAVEAAGQNVVARFDATGFEAAAISAVAMTRSGARRRTSSTITSVRIDRPFGFVAVDRPTGLAIVAGQVTRPPLEWVRPTAAEPAPGRFPGAPR</sequence>
<dbReference type="Proteomes" id="UP000658127">
    <property type="component" value="Unassembled WGS sequence"/>
</dbReference>
<proteinExistence type="inferred from homology"/>
<dbReference type="InterPro" id="IPR023796">
    <property type="entry name" value="Serpin_dom"/>
</dbReference>
<dbReference type="SMART" id="SM00093">
    <property type="entry name" value="SERPIN"/>
    <property type="match status" value="1"/>
</dbReference>
<evidence type="ECO:0000313" key="4">
    <source>
        <dbReference type="Proteomes" id="UP000658127"/>
    </source>
</evidence>
<dbReference type="InterPro" id="IPR036186">
    <property type="entry name" value="Serpin_sf"/>
</dbReference>
<dbReference type="RefSeq" id="WP_189023652.1">
    <property type="nucleotide sequence ID" value="NZ_BMNE01000001.1"/>
</dbReference>
<gene>
    <name evidence="3" type="ORF">GCM10011610_07030</name>
</gene>
<dbReference type="InterPro" id="IPR042178">
    <property type="entry name" value="Serpin_sf_1"/>
</dbReference>
<dbReference type="Gene3D" id="3.30.497.10">
    <property type="entry name" value="Antithrombin, subunit I, domain 2"/>
    <property type="match status" value="2"/>
</dbReference>
<evidence type="ECO:0000259" key="2">
    <source>
        <dbReference type="SMART" id="SM00093"/>
    </source>
</evidence>
<feature type="domain" description="Serpin" evidence="2">
    <location>
        <begin position="9"/>
        <end position="376"/>
    </location>
</feature>
<evidence type="ECO:0000256" key="1">
    <source>
        <dbReference type="RuleBase" id="RU000411"/>
    </source>
</evidence>
<dbReference type="PANTHER" id="PTHR11461:SF211">
    <property type="entry name" value="GH10112P-RELATED"/>
    <property type="match status" value="1"/>
</dbReference>
<dbReference type="EMBL" id="BMNE01000001">
    <property type="protein sequence ID" value="GGN69081.1"/>
    <property type="molecule type" value="Genomic_DNA"/>
</dbReference>
<dbReference type="PANTHER" id="PTHR11461">
    <property type="entry name" value="SERINE PROTEASE INHIBITOR, SERPIN"/>
    <property type="match status" value="1"/>
</dbReference>
<keyword evidence="4" id="KW-1185">Reference proteome</keyword>
<organism evidence="3 4">
    <name type="scientific">Nocardia rhizosphaerihabitans</name>
    <dbReference type="NCBI Taxonomy" id="1691570"/>
    <lineage>
        <taxon>Bacteria</taxon>
        <taxon>Bacillati</taxon>
        <taxon>Actinomycetota</taxon>
        <taxon>Actinomycetes</taxon>
        <taxon>Mycobacteriales</taxon>
        <taxon>Nocardiaceae</taxon>
        <taxon>Nocardia</taxon>
    </lineage>
</organism>
<dbReference type="SUPFAM" id="SSF56574">
    <property type="entry name" value="Serpins"/>
    <property type="match status" value="2"/>
</dbReference>
<dbReference type="InterPro" id="IPR000215">
    <property type="entry name" value="Serpin_fam"/>
</dbReference>
<accession>A0ABQ2K4G1</accession>
<evidence type="ECO:0000313" key="3">
    <source>
        <dbReference type="EMBL" id="GGN69081.1"/>
    </source>
</evidence>
<dbReference type="Pfam" id="PF00079">
    <property type="entry name" value="Serpin"/>
    <property type="match status" value="2"/>
</dbReference>
<protein>
    <recommendedName>
        <fullName evidence="2">Serpin domain-containing protein</fullName>
    </recommendedName>
</protein>
<comment type="similarity">
    <text evidence="1">Belongs to the serpin family.</text>
</comment>